<comment type="caution">
    <text evidence="2">The sequence shown here is derived from an EMBL/GenBank/DDBJ whole genome shotgun (WGS) entry which is preliminary data.</text>
</comment>
<dbReference type="EMBL" id="CAJOBP010081406">
    <property type="protein sequence ID" value="CAF4916154.1"/>
    <property type="molecule type" value="Genomic_DNA"/>
</dbReference>
<evidence type="ECO:0000313" key="2">
    <source>
        <dbReference type="EMBL" id="CAF4916154.1"/>
    </source>
</evidence>
<accession>A0A821VZL4</accession>
<evidence type="ECO:0000313" key="4">
    <source>
        <dbReference type="Proteomes" id="UP000663873"/>
    </source>
</evidence>
<dbReference type="SUPFAM" id="SSF53067">
    <property type="entry name" value="Actin-like ATPase domain"/>
    <property type="match status" value="1"/>
</dbReference>
<dbReference type="Proteomes" id="UP000663873">
    <property type="component" value="Unassembled WGS sequence"/>
</dbReference>
<keyword evidence="4" id="KW-1185">Reference proteome</keyword>
<gene>
    <name evidence="2" type="ORF">UJA718_LOCUS46196</name>
    <name evidence="3" type="ORF">UJA718_LOCUS49803</name>
</gene>
<name>A0A821VZL4_9BILA</name>
<organism evidence="2 4">
    <name type="scientific">Rotaria socialis</name>
    <dbReference type="NCBI Taxonomy" id="392032"/>
    <lineage>
        <taxon>Eukaryota</taxon>
        <taxon>Metazoa</taxon>
        <taxon>Spiralia</taxon>
        <taxon>Gnathifera</taxon>
        <taxon>Rotifera</taxon>
        <taxon>Eurotatoria</taxon>
        <taxon>Bdelloidea</taxon>
        <taxon>Philodinida</taxon>
        <taxon>Philodinidae</taxon>
        <taxon>Rotaria</taxon>
    </lineage>
</organism>
<dbReference type="GO" id="GO:0016773">
    <property type="term" value="F:phosphotransferase activity, alcohol group as acceptor"/>
    <property type="evidence" value="ECO:0007669"/>
    <property type="project" value="InterPro"/>
</dbReference>
<dbReference type="GO" id="GO:0005524">
    <property type="term" value="F:ATP binding"/>
    <property type="evidence" value="ECO:0007669"/>
    <property type="project" value="InterPro"/>
</dbReference>
<protein>
    <recommendedName>
        <fullName evidence="1">Hexokinase N-terminal domain-containing protein</fullName>
    </recommendedName>
</protein>
<evidence type="ECO:0000259" key="1">
    <source>
        <dbReference type="Pfam" id="PF00349"/>
    </source>
</evidence>
<dbReference type="GO" id="GO:0005975">
    <property type="term" value="P:carbohydrate metabolic process"/>
    <property type="evidence" value="ECO:0007669"/>
    <property type="project" value="InterPro"/>
</dbReference>
<dbReference type="EMBL" id="CAJOBP010106506">
    <property type="protein sequence ID" value="CAF4990734.1"/>
    <property type="molecule type" value="Genomic_DNA"/>
</dbReference>
<proteinExistence type="predicted"/>
<dbReference type="Gene3D" id="3.30.420.40">
    <property type="match status" value="1"/>
</dbReference>
<dbReference type="InterPro" id="IPR043129">
    <property type="entry name" value="ATPase_NBD"/>
</dbReference>
<reference evidence="2" key="1">
    <citation type="submission" date="2021-02" db="EMBL/GenBank/DDBJ databases">
        <authorList>
            <person name="Nowell W R."/>
        </authorList>
    </citation>
    <scope>NUCLEOTIDE SEQUENCE</scope>
</reference>
<feature type="domain" description="Hexokinase N-terminal" evidence="1">
    <location>
        <begin position="11"/>
        <end position="38"/>
    </location>
</feature>
<sequence length="38" mass="4293">MLKEHILNTDVCYPIGFTFSFPCSQEGLASARLTSWTK</sequence>
<evidence type="ECO:0000313" key="3">
    <source>
        <dbReference type="EMBL" id="CAF4990734.1"/>
    </source>
</evidence>
<dbReference type="AlphaFoldDB" id="A0A821VZL4"/>
<dbReference type="InterPro" id="IPR022672">
    <property type="entry name" value="Hexokinase_N"/>
</dbReference>
<dbReference type="Pfam" id="PF00349">
    <property type="entry name" value="Hexokinase_1"/>
    <property type="match status" value="1"/>
</dbReference>
<feature type="non-terminal residue" evidence="2">
    <location>
        <position position="1"/>
    </location>
</feature>